<gene>
    <name evidence="1" type="ordered locus">MPTP_1174</name>
</gene>
<name>F3YAU7_MELPT</name>
<organism evidence="1 2">
    <name type="scientific">Melissococcus plutonius (strain ATCC 35311 / DSM 29964 / CIP 104052 / LMG 20360 / NCIMB 702443)</name>
    <dbReference type="NCBI Taxonomy" id="940190"/>
    <lineage>
        <taxon>Bacteria</taxon>
        <taxon>Bacillati</taxon>
        <taxon>Bacillota</taxon>
        <taxon>Bacilli</taxon>
        <taxon>Lactobacillales</taxon>
        <taxon>Enterococcaceae</taxon>
        <taxon>Melissococcus</taxon>
    </lineage>
</organism>
<keyword evidence="2" id="KW-1185">Reference proteome</keyword>
<dbReference type="RefSeq" id="WP_013774063.1">
    <property type="nucleotide sequence ID" value="NC_015516.1"/>
</dbReference>
<proteinExistence type="predicted"/>
<evidence type="ECO:0000313" key="1">
    <source>
        <dbReference type="EMBL" id="BAK21625.1"/>
    </source>
</evidence>
<reference evidence="1 2" key="1">
    <citation type="journal article" date="2011" name="J. Bacteriol.">
        <title>Complete genome sequence of Melissococcus plutonius ATCC 35311.</title>
        <authorList>
            <person name="Okumura K."/>
            <person name="Arai R."/>
            <person name="Okura M."/>
            <person name="Kirikae T."/>
            <person name="Takamatsu D."/>
            <person name="Osaki M."/>
            <person name="Miyoshi-Akiyama T."/>
        </authorList>
    </citation>
    <scope>NUCLEOTIDE SEQUENCE [LARGE SCALE GENOMIC DNA]</scope>
    <source>
        <strain evidence="2">ATCC 35311 / CIP 104052 / LMG 20360 / NCIMB 702443</strain>
    </source>
</reference>
<sequence length="93" mass="11025">MLQLNENILTYSYEQLDFYLRIKVQLMRSLFVDKKLIVIDNIFAKLTTEQIQELFLLLKILTKKKQYTIILLTTNQKIAKVNDIGNNLNFITD</sequence>
<accession>F3YAU7</accession>
<reference key="2">
    <citation type="submission" date="2011-04" db="EMBL/GenBank/DDBJ databases">
        <title>Whole genome sequence of Melissococcus plutonius ATCC 35311.</title>
        <authorList>
            <person name="Okumura K."/>
            <person name="Arai R."/>
            <person name="Osaki M."/>
            <person name="Okura M."/>
            <person name="Kirikae T."/>
            <person name="Takamatsu D."/>
            <person name="Akiyama T."/>
        </authorList>
    </citation>
    <scope>NUCLEOTIDE SEQUENCE</scope>
    <source>
        <strain>ATCC 35311</strain>
    </source>
</reference>
<dbReference type="EMBL" id="AP012200">
    <property type="protein sequence ID" value="BAK21625.1"/>
    <property type="molecule type" value="Genomic_DNA"/>
</dbReference>
<dbReference type="SUPFAM" id="SSF52540">
    <property type="entry name" value="P-loop containing nucleoside triphosphate hydrolases"/>
    <property type="match status" value="1"/>
</dbReference>
<dbReference type="HOGENOM" id="CLU_2396225_0_0_9"/>
<dbReference type="AlphaFoldDB" id="F3YAU7"/>
<dbReference type="Proteomes" id="UP000008456">
    <property type="component" value="Chromosome"/>
</dbReference>
<dbReference type="KEGG" id="mps:MPTP_1174"/>
<protein>
    <submittedName>
        <fullName evidence="1">Uncharacterized protein</fullName>
    </submittedName>
</protein>
<dbReference type="InterPro" id="IPR027417">
    <property type="entry name" value="P-loop_NTPase"/>
</dbReference>
<evidence type="ECO:0000313" key="2">
    <source>
        <dbReference type="Proteomes" id="UP000008456"/>
    </source>
</evidence>